<organism evidence="2 3">
    <name type="scientific">Coccomyxa viridis</name>
    <dbReference type="NCBI Taxonomy" id="1274662"/>
    <lineage>
        <taxon>Eukaryota</taxon>
        <taxon>Viridiplantae</taxon>
        <taxon>Chlorophyta</taxon>
        <taxon>core chlorophytes</taxon>
        <taxon>Trebouxiophyceae</taxon>
        <taxon>Trebouxiophyceae incertae sedis</taxon>
        <taxon>Coccomyxaceae</taxon>
        <taxon>Coccomyxa</taxon>
    </lineage>
</organism>
<protein>
    <submittedName>
        <fullName evidence="2">Uncharacterized protein</fullName>
    </submittedName>
</protein>
<dbReference type="EMBL" id="CAUYUE010000006">
    <property type="protein sequence ID" value="CAK0782042.1"/>
    <property type="molecule type" value="Genomic_DNA"/>
</dbReference>
<feature type="region of interest" description="Disordered" evidence="1">
    <location>
        <begin position="188"/>
        <end position="263"/>
    </location>
</feature>
<proteinExistence type="predicted"/>
<feature type="compositionally biased region" description="Basic residues" evidence="1">
    <location>
        <begin position="10"/>
        <end position="21"/>
    </location>
</feature>
<keyword evidence="3" id="KW-1185">Reference proteome</keyword>
<accession>A0AAV1I5N6</accession>
<feature type="region of interest" description="Disordered" evidence="1">
    <location>
        <begin position="1"/>
        <end position="40"/>
    </location>
</feature>
<evidence type="ECO:0000313" key="2">
    <source>
        <dbReference type="EMBL" id="CAK0782042.1"/>
    </source>
</evidence>
<dbReference type="AlphaFoldDB" id="A0AAV1I5N6"/>
<dbReference type="Proteomes" id="UP001314263">
    <property type="component" value="Unassembled WGS sequence"/>
</dbReference>
<name>A0AAV1I5N6_9CHLO</name>
<evidence type="ECO:0000313" key="3">
    <source>
        <dbReference type="Proteomes" id="UP001314263"/>
    </source>
</evidence>
<evidence type="ECO:0000256" key="1">
    <source>
        <dbReference type="SAM" id="MobiDB-lite"/>
    </source>
</evidence>
<gene>
    <name evidence="2" type="ORF">CVIRNUC_005536</name>
</gene>
<reference evidence="2 3" key="1">
    <citation type="submission" date="2023-10" db="EMBL/GenBank/DDBJ databases">
        <authorList>
            <person name="Maclean D."/>
            <person name="Macfadyen A."/>
        </authorList>
    </citation>
    <scope>NUCLEOTIDE SEQUENCE [LARGE SCALE GENOMIC DNA]</scope>
</reference>
<sequence length="263" mass="28439">MPKGDPASIKKSHKKERKKLKRVYDSNEQVGDELKPSRVQPEYVEQDVEAAVGPADVISQGAVASPATVPSNAGEAVKHELGPEFEPVQVEPALDCSDFEADTHELWLMQLPMDWRPDTNATFQMALKRSLGNCTGRFTDAAGTQFLLREESASLAAPLYIANALHQGANLRCNRRVTIARDHIQQEASAAPAGMSKKRKAAAGEAEPLSALHAAAPPEGVELHLDDIMAAEASPSSKRKSKHRKSKSKCREGEMGMPGIQAT</sequence>
<comment type="caution">
    <text evidence="2">The sequence shown here is derived from an EMBL/GenBank/DDBJ whole genome shotgun (WGS) entry which is preliminary data.</text>
</comment>
<feature type="compositionally biased region" description="Basic residues" evidence="1">
    <location>
        <begin position="237"/>
        <end position="248"/>
    </location>
</feature>